<evidence type="ECO:0000313" key="3">
    <source>
        <dbReference type="Proteomes" id="UP000838756"/>
    </source>
</evidence>
<feature type="compositionally biased region" description="Low complexity" evidence="1">
    <location>
        <begin position="72"/>
        <end position="87"/>
    </location>
</feature>
<proteinExistence type="predicted"/>
<accession>A0A8S4QZH2</accession>
<comment type="caution">
    <text evidence="2">The sequence shown here is derived from an EMBL/GenBank/DDBJ whole genome shotgun (WGS) entry which is preliminary data.</text>
</comment>
<sequence length="107" mass="11435">MSRRRVPIVSPGQKDVTVMQVLVPLLYCTDFGTRSISGQPPSPPRSTDPASGAAAARVPAMRRSATRWYRLARAPAGAAAATGTWRRPPSPPPRRRTDTARGDASAL</sequence>
<feature type="compositionally biased region" description="Low complexity" evidence="1">
    <location>
        <begin position="49"/>
        <end position="59"/>
    </location>
</feature>
<reference evidence="2" key="1">
    <citation type="submission" date="2022-03" db="EMBL/GenBank/DDBJ databases">
        <authorList>
            <person name="Lindestad O."/>
        </authorList>
    </citation>
    <scope>NUCLEOTIDE SEQUENCE</scope>
</reference>
<dbReference type="AlphaFoldDB" id="A0A8S4QZH2"/>
<name>A0A8S4QZH2_9NEOP</name>
<feature type="region of interest" description="Disordered" evidence="1">
    <location>
        <begin position="72"/>
        <end position="107"/>
    </location>
</feature>
<evidence type="ECO:0000313" key="2">
    <source>
        <dbReference type="EMBL" id="CAH2228356.1"/>
    </source>
</evidence>
<evidence type="ECO:0000256" key="1">
    <source>
        <dbReference type="SAM" id="MobiDB-lite"/>
    </source>
</evidence>
<feature type="region of interest" description="Disordered" evidence="1">
    <location>
        <begin position="33"/>
        <end position="59"/>
    </location>
</feature>
<dbReference type="Proteomes" id="UP000838756">
    <property type="component" value="Unassembled WGS sequence"/>
</dbReference>
<organism evidence="2 3">
    <name type="scientific">Pararge aegeria aegeria</name>
    <dbReference type="NCBI Taxonomy" id="348720"/>
    <lineage>
        <taxon>Eukaryota</taxon>
        <taxon>Metazoa</taxon>
        <taxon>Ecdysozoa</taxon>
        <taxon>Arthropoda</taxon>
        <taxon>Hexapoda</taxon>
        <taxon>Insecta</taxon>
        <taxon>Pterygota</taxon>
        <taxon>Neoptera</taxon>
        <taxon>Endopterygota</taxon>
        <taxon>Lepidoptera</taxon>
        <taxon>Glossata</taxon>
        <taxon>Ditrysia</taxon>
        <taxon>Papilionoidea</taxon>
        <taxon>Nymphalidae</taxon>
        <taxon>Satyrinae</taxon>
        <taxon>Satyrini</taxon>
        <taxon>Parargina</taxon>
        <taxon>Pararge</taxon>
    </lineage>
</organism>
<gene>
    <name evidence="2" type="primary">jg21852</name>
    <name evidence="2" type="ORF">PAEG_LOCUS8315</name>
</gene>
<protein>
    <submittedName>
        <fullName evidence="2">Jg21852 protein</fullName>
    </submittedName>
</protein>
<dbReference type="EMBL" id="CAKXAJ010024078">
    <property type="protein sequence ID" value="CAH2228356.1"/>
    <property type="molecule type" value="Genomic_DNA"/>
</dbReference>
<keyword evidence="3" id="KW-1185">Reference proteome</keyword>